<evidence type="ECO:0000256" key="1">
    <source>
        <dbReference type="SAM" id="MobiDB-lite"/>
    </source>
</evidence>
<feature type="compositionally biased region" description="Basic and acidic residues" evidence="1">
    <location>
        <begin position="1"/>
        <end position="13"/>
    </location>
</feature>
<sequence length="125" mass="14202">MTQNETHEARADAAPESPNALDDQGRKTGQWSESDPHGGVIVGDYLEGERHGIWRHYSLDGRLRSEGPYEHGVLHGTWTWYRANGALMQRGEIDHDVKHGRWERWDAQGRPLDAGDYDQGRRAGE</sequence>
<evidence type="ECO:0000313" key="3">
    <source>
        <dbReference type="Proteomes" id="UP001589793"/>
    </source>
</evidence>
<dbReference type="RefSeq" id="WP_376982477.1">
    <property type="nucleotide sequence ID" value="NZ_JBHLSV010000024.1"/>
</dbReference>
<proteinExistence type="predicted"/>
<reference evidence="2 3" key="1">
    <citation type="submission" date="2024-09" db="EMBL/GenBank/DDBJ databases">
        <authorList>
            <person name="Sun Q."/>
            <person name="Mori K."/>
        </authorList>
    </citation>
    <scope>NUCLEOTIDE SEQUENCE [LARGE SCALE GENOMIC DNA]</scope>
    <source>
        <strain evidence="2 3">CICC 10874</strain>
    </source>
</reference>
<comment type="caution">
    <text evidence="2">The sequence shown here is derived from an EMBL/GenBank/DDBJ whole genome shotgun (WGS) entry which is preliminary data.</text>
</comment>
<dbReference type="Pfam" id="PF07661">
    <property type="entry name" value="MORN_2"/>
    <property type="match status" value="2"/>
</dbReference>
<accession>A0ABV6RHR4</accession>
<dbReference type="EMBL" id="JBHLSV010000024">
    <property type="protein sequence ID" value="MFC0675448.1"/>
    <property type="molecule type" value="Genomic_DNA"/>
</dbReference>
<organism evidence="2 3">
    <name type="scientific">Brachybacterium hainanense</name>
    <dbReference type="NCBI Taxonomy" id="1541174"/>
    <lineage>
        <taxon>Bacteria</taxon>
        <taxon>Bacillati</taxon>
        <taxon>Actinomycetota</taxon>
        <taxon>Actinomycetes</taxon>
        <taxon>Micrococcales</taxon>
        <taxon>Dermabacteraceae</taxon>
        <taxon>Brachybacterium</taxon>
    </lineage>
</organism>
<dbReference type="Proteomes" id="UP001589793">
    <property type="component" value="Unassembled WGS sequence"/>
</dbReference>
<dbReference type="Gene3D" id="2.20.110.10">
    <property type="entry name" value="Histone H3 K4-specific methyltransferase SET7/9 N-terminal domain"/>
    <property type="match status" value="2"/>
</dbReference>
<feature type="region of interest" description="Disordered" evidence="1">
    <location>
        <begin position="1"/>
        <end position="43"/>
    </location>
</feature>
<dbReference type="SUPFAM" id="SSF82185">
    <property type="entry name" value="Histone H3 K4-specific methyltransferase SET7/9 N-terminal domain"/>
    <property type="match status" value="1"/>
</dbReference>
<protein>
    <submittedName>
        <fullName evidence="2">Toxin-antitoxin system YwqK family antitoxin</fullName>
    </submittedName>
</protein>
<dbReference type="InterPro" id="IPR011652">
    <property type="entry name" value="MORN_2"/>
</dbReference>
<evidence type="ECO:0000313" key="2">
    <source>
        <dbReference type="EMBL" id="MFC0675448.1"/>
    </source>
</evidence>
<name>A0ABV6RHR4_9MICO</name>
<keyword evidence="3" id="KW-1185">Reference proteome</keyword>
<gene>
    <name evidence="2" type="ORF">ACFFF6_15930</name>
</gene>